<protein>
    <submittedName>
        <fullName evidence="1">LPS export ABC transporter periplasmic protein LptC</fullName>
    </submittedName>
</protein>
<comment type="caution">
    <text evidence="1">The sequence shown here is derived from an EMBL/GenBank/DDBJ whole genome shotgun (WGS) entry which is preliminary data.</text>
</comment>
<sequence>MRVIFVLSMVLFFACSNDLEEVNALFETIDTDIEHATDVHVIYSDSAKIRLKVNGPKLERHVGPKDPKDVFTDGVHVEFMDENQVPLSWLDAKYLERVERENLVTVRDSVVLYNTENEKLETSELIWDEKNEYIYTDKFVRITQPEKGDTSYGYGFETNKQFTEFTIKKNFSAKMNVKDISAALGQ</sequence>
<organism evidence="1 2">
    <name type="scientific">Portibacter lacus</name>
    <dbReference type="NCBI Taxonomy" id="1099794"/>
    <lineage>
        <taxon>Bacteria</taxon>
        <taxon>Pseudomonadati</taxon>
        <taxon>Bacteroidota</taxon>
        <taxon>Saprospiria</taxon>
        <taxon>Saprospirales</taxon>
        <taxon>Haliscomenobacteraceae</taxon>
        <taxon>Portibacter</taxon>
    </lineage>
</organism>
<dbReference type="Pfam" id="PF06835">
    <property type="entry name" value="LptC"/>
    <property type="match status" value="1"/>
</dbReference>
<evidence type="ECO:0000313" key="2">
    <source>
        <dbReference type="Proteomes" id="UP001156666"/>
    </source>
</evidence>
<proteinExistence type="predicted"/>
<keyword evidence="2" id="KW-1185">Reference proteome</keyword>
<reference evidence="1" key="1">
    <citation type="journal article" date="2014" name="Int. J. Syst. Evol. Microbiol.">
        <title>Complete genome sequence of Corynebacterium casei LMG S-19264T (=DSM 44701T), isolated from a smear-ripened cheese.</title>
        <authorList>
            <consortium name="US DOE Joint Genome Institute (JGI-PGF)"/>
            <person name="Walter F."/>
            <person name="Albersmeier A."/>
            <person name="Kalinowski J."/>
            <person name="Ruckert C."/>
        </authorList>
    </citation>
    <scope>NUCLEOTIDE SEQUENCE</scope>
    <source>
        <strain evidence="1">NBRC 108769</strain>
    </source>
</reference>
<dbReference type="EMBL" id="BSOH01000014">
    <property type="protein sequence ID" value="GLR17644.1"/>
    <property type="molecule type" value="Genomic_DNA"/>
</dbReference>
<reference evidence="1" key="2">
    <citation type="submission" date="2023-01" db="EMBL/GenBank/DDBJ databases">
        <title>Draft genome sequence of Portibacter lacus strain NBRC 108769.</title>
        <authorList>
            <person name="Sun Q."/>
            <person name="Mori K."/>
        </authorList>
    </citation>
    <scope>NUCLEOTIDE SEQUENCE</scope>
    <source>
        <strain evidence="1">NBRC 108769</strain>
    </source>
</reference>
<dbReference type="Gene3D" id="2.60.450.10">
    <property type="entry name" value="Lipopolysaccharide (LPS) transport protein A like domain"/>
    <property type="match status" value="1"/>
</dbReference>
<dbReference type="RefSeq" id="WP_235291313.1">
    <property type="nucleotide sequence ID" value="NZ_BSOH01000014.1"/>
</dbReference>
<name>A0AA37SPS8_9BACT</name>
<evidence type="ECO:0000313" key="1">
    <source>
        <dbReference type="EMBL" id="GLR17644.1"/>
    </source>
</evidence>
<accession>A0AA37SPS8</accession>
<dbReference type="InterPro" id="IPR010664">
    <property type="entry name" value="LipoPS_assembly_LptC-rel"/>
</dbReference>
<gene>
    <name evidence="1" type="ORF">GCM10007940_22590</name>
</gene>
<dbReference type="Proteomes" id="UP001156666">
    <property type="component" value="Unassembled WGS sequence"/>
</dbReference>
<dbReference type="PROSITE" id="PS51257">
    <property type="entry name" value="PROKAR_LIPOPROTEIN"/>
    <property type="match status" value="1"/>
</dbReference>
<dbReference type="AlphaFoldDB" id="A0AA37SPS8"/>